<name>A0A1M5BN00_9BACT</name>
<keyword evidence="2" id="KW-0175">Coiled coil</keyword>
<dbReference type="Gene3D" id="2.40.50.100">
    <property type="match status" value="1"/>
</dbReference>
<protein>
    <submittedName>
        <fullName evidence="6">RND family efflux transporter, MFP subunit</fullName>
    </submittedName>
</protein>
<feature type="chain" id="PRO_5012838533" evidence="3">
    <location>
        <begin position="30"/>
        <end position="382"/>
    </location>
</feature>
<sequence length="382" mass="41753">MAKLSSVFHQVALLSLCLGLSLSACQSNADETQNPSAEEEQESAEVRPEVLFAVADDEPIYQYIESQGVVEANQSVELKPKISGYVERSNITEGKRVQQGEELLVFDQREYAMAVDQAQNAYEEAKQNYEIEMGMRAGQDTVTDASGGRDAGTQMVRITTGLAQAELDLKQAQLDLSYTELKAPFSGVLSTQKRLAPGTYVAAGTTVGELVDDRTVRLRFDVLESELGNINRGMDVQLTAPGGQQLQGQVEAIQPVVNTETKTGTVIVRADNSGQQLRPGMTVEGRIQIMQQDGKVRVPRSAILSRDGGRTLLFKLNSENNQVEWVYVEPAAQNSEWAIVNHEEIAPGDTIAVDRHFALSHLQGVEPRLQLGKPESLPGPEE</sequence>
<feature type="signal peptide" evidence="3">
    <location>
        <begin position="1"/>
        <end position="29"/>
    </location>
</feature>
<dbReference type="InterPro" id="IPR058625">
    <property type="entry name" value="MdtA-like_BSH"/>
</dbReference>
<keyword evidence="3" id="KW-0732">Signal</keyword>
<organism evidence="6 7">
    <name type="scientific">Fodinibius roseus</name>
    <dbReference type="NCBI Taxonomy" id="1194090"/>
    <lineage>
        <taxon>Bacteria</taxon>
        <taxon>Pseudomonadati</taxon>
        <taxon>Balneolota</taxon>
        <taxon>Balneolia</taxon>
        <taxon>Balneolales</taxon>
        <taxon>Balneolaceae</taxon>
        <taxon>Fodinibius</taxon>
    </lineage>
</organism>
<feature type="coiled-coil region" evidence="2">
    <location>
        <begin position="108"/>
        <end position="135"/>
    </location>
</feature>
<dbReference type="Proteomes" id="UP000184041">
    <property type="component" value="Unassembled WGS sequence"/>
</dbReference>
<dbReference type="GO" id="GO:1990281">
    <property type="term" value="C:efflux pump complex"/>
    <property type="evidence" value="ECO:0007669"/>
    <property type="project" value="TreeGrafter"/>
</dbReference>
<evidence type="ECO:0000256" key="3">
    <source>
        <dbReference type="SAM" id="SignalP"/>
    </source>
</evidence>
<evidence type="ECO:0000256" key="1">
    <source>
        <dbReference type="ARBA" id="ARBA00009477"/>
    </source>
</evidence>
<dbReference type="InterPro" id="IPR006143">
    <property type="entry name" value="RND_pump_MFP"/>
</dbReference>
<dbReference type="SUPFAM" id="SSF111369">
    <property type="entry name" value="HlyD-like secretion proteins"/>
    <property type="match status" value="1"/>
</dbReference>
<evidence type="ECO:0000259" key="4">
    <source>
        <dbReference type="Pfam" id="PF25917"/>
    </source>
</evidence>
<dbReference type="STRING" id="1194090.SAMN05443144_108178"/>
<dbReference type="InterPro" id="IPR058792">
    <property type="entry name" value="Beta-barrel_RND_2"/>
</dbReference>
<evidence type="ECO:0000313" key="6">
    <source>
        <dbReference type="EMBL" id="SHF43780.1"/>
    </source>
</evidence>
<gene>
    <name evidence="6" type="ORF">SAMN05443144_108178</name>
</gene>
<keyword evidence="7" id="KW-1185">Reference proteome</keyword>
<dbReference type="PANTHER" id="PTHR30469">
    <property type="entry name" value="MULTIDRUG RESISTANCE PROTEIN MDTA"/>
    <property type="match status" value="1"/>
</dbReference>
<dbReference type="EMBL" id="FQUS01000008">
    <property type="protein sequence ID" value="SHF43780.1"/>
    <property type="molecule type" value="Genomic_DNA"/>
</dbReference>
<dbReference type="Pfam" id="PF25917">
    <property type="entry name" value="BSH_RND"/>
    <property type="match status" value="1"/>
</dbReference>
<accession>A0A1M5BN00</accession>
<dbReference type="Gene3D" id="1.10.287.470">
    <property type="entry name" value="Helix hairpin bin"/>
    <property type="match status" value="1"/>
</dbReference>
<dbReference type="GO" id="GO:0015562">
    <property type="term" value="F:efflux transmembrane transporter activity"/>
    <property type="evidence" value="ECO:0007669"/>
    <property type="project" value="TreeGrafter"/>
</dbReference>
<evidence type="ECO:0000259" key="5">
    <source>
        <dbReference type="Pfam" id="PF25954"/>
    </source>
</evidence>
<evidence type="ECO:0000313" key="7">
    <source>
        <dbReference type="Proteomes" id="UP000184041"/>
    </source>
</evidence>
<dbReference type="Gene3D" id="2.40.420.20">
    <property type="match status" value="1"/>
</dbReference>
<feature type="domain" description="Multidrug resistance protein MdtA-like barrel-sandwich hybrid" evidence="4">
    <location>
        <begin position="75"/>
        <end position="211"/>
    </location>
</feature>
<dbReference type="NCBIfam" id="TIGR01730">
    <property type="entry name" value="RND_mfp"/>
    <property type="match status" value="1"/>
</dbReference>
<evidence type="ECO:0000256" key="2">
    <source>
        <dbReference type="SAM" id="Coils"/>
    </source>
</evidence>
<reference evidence="6 7" key="1">
    <citation type="submission" date="2016-11" db="EMBL/GenBank/DDBJ databases">
        <authorList>
            <person name="Jaros S."/>
            <person name="Januszkiewicz K."/>
            <person name="Wedrychowicz H."/>
        </authorList>
    </citation>
    <scope>NUCLEOTIDE SEQUENCE [LARGE SCALE GENOMIC DNA]</scope>
    <source>
        <strain evidence="6 7">DSM 21986</strain>
    </source>
</reference>
<feature type="domain" description="CusB-like beta-barrel" evidence="5">
    <location>
        <begin position="218"/>
        <end position="287"/>
    </location>
</feature>
<dbReference type="PANTHER" id="PTHR30469:SF15">
    <property type="entry name" value="HLYD FAMILY OF SECRETION PROTEINS"/>
    <property type="match status" value="1"/>
</dbReference>
<dbReference type="PROSITE" id="PS51257">
    <property type="entry name" value="PROKAR_LIPOPROTEIN"/>
    <property type="match status" value="1"/>
</dbReference>
<dbReference type="Pfam" id="PF25954">
    <property type="entry name" value="Beta-barrel_RND_2"/>
    <property type="match status" value="1"/>
</dbReference>
<dbReference type="AlphaFoldDB" id="A0A1M5BN00"/>
<dbReference type="RefSeq" id="WP_170864345.1">
    <property type="nucleotide sequence ID" value="NZ_FQUS01000008.1"/>
</dbReference>
<proteinExistence type="inferred from homology"/>
<dbReference type="Gene3D" id="2.40.30.170">
    <property type="match status" value="1"/>
</dbReference>
<comment type="similarity">
    <text evidence="1">Belongs to the membrane fusion protein (MFP) (TC 8.A.1) family.</text>
</comment>